<evidence type="ECO:0000256" key="2">
    <source>
        <dbReference type="ARBA" id="ARBA00022737"/>
    </source>
</evidence>
<feature type="domain" description="C2H2-type" evidence="6">
    <location>
        <begin position="637"/>
        <end position="664"/>
    </location>
</feature>
<feature type="domain" description="SET" evidence="7">
    <location>
        <begin position="299"/>
        <end position="426"/>
    </location>
</feature>
<dbReference type="Pfam" id="PF21549">
    <property type="entry name" value="PRDM2_PR"/>
    <property type="match status" value="1"/>
</dbReference>
<dbReference type="SUPFAM" id="SSF57667">
    <property type="entry name" value="beta-beta-alpha zinc fingers"/>
    <property type="match status" value="5"/>
</dbReference>
<dbReference type="InterPro" id="IPR013087">
    <property type="entry name" value="Znf_C2H2_type"/>
</dbReference>
<evidence type="ECO:0000256" key="1">
    <source>
        <dbReference type="ARBA" id="ARBA00022723"/>
    </source>
</evidence>
<dbReference type="GO" id="GO:0008757">
    <property type="term" value="F:S-adenosylmethionine-dependent methyltransferase activity"/>
    <property type="evidence" value="ECO:0007669"/>
    <property type="project" value="UniProtKB-ARBA"/>
</dbReference>
<evidence type="ECO:0008006" key="10">
    <source>
        <dbReference type="Google" id="ProtNLM"/>
    </source>
</evidence>
<name>A0A9N9SDY6_PHACE</name>
<keyword evidence="2" id="KW-0677">Repeat</keyword>
<dbReference type="GO" id="GO:0000977">
    <property type="term" value="F:RNA polymerase II transcription regulatory region sequence-specific DNA binding"/>
    <property type="evidence" value="ECO:0007669"/>
    <property type="project" value="TreeGrafter"/>
</dbReference>
<sequence length="1029" mass="118084">MDTVIEGPQNDRGDIQDLSVVTASNWGTATEDNSNNNATLLYIAVEYVKDYKIDDASSNITTQSEVYSDFDQHVSPLDPNMSSVARYSPVYNEPSNEYNPVVIHQLISQDGTVQHEQFVSNLNTSSLGTIPTVLCNRDVSNEFLQMVDGNGTDITAATNSDNLQLVPETEQQVELLITDEATGISYSVNAQELLVERCLQEDQQLLEALAPNPILESDLPTLDEKTLKTELNDDIEIPTNDVASVDPQVVDTYINSLSDNDLTKSLDSDSSFKMETRQAKRNEPDVDEQLLSCVYSITDKPILSRAKATLPEAYLVIGKIDEEYAIFAKKNIPKRAQFGPLEGVLSLNDDTNSARNDEKLKFFVESEGVLYKIDVSDENSSNWMGFVRKASTFEEQNVVITQENNGIYFTTTANILPKQELKVGYSTVYAQYYNLPVLQPHEQLTWPCYECPSKFESSEELQKHLNIHDDDRDDNIKPRRKLMRSKKRFFKKYQSDAIECNICEEVFLQYNYCFLKLHLVQKHGFVKGNVEESFTVVMHFKCDYCSAIFKSDSVLKIHNLEHDPDSSDVQRNHVCPGCQRKFPTQRQLVLHVMQHAITKNVVSPEKVKCPICSKLFAERERLQKHMLVHGSDEAKPLQCKTCHKRFLNNSALACHIKTHFIGKKIFECPICNESFDNVLKLKLHVPSHCQNNNFTCPHCKKAFKKYSIIRKHIRAFHCERTHECQYCAKRFPTLDKLRMHLLRHSDHREFLCADCGKQFKRKDKLKEHCKRIHSEERENTIPKMTLKKKIRKFTPKVEPTDFHRFIYKCHACLVGFKRRGMLVNHLAKRHPEIPPDSVPELNLPILQTTRDYYCQYCDKIYKSSSKRKAHILKNHPGAALPMSNRKRGSLQDVSGLPNPTFSQTVGSITTSPQSCKWCHKQYASKAKLLQHQRKKHTNQAPDDMSLEADVQNDIGDDKMNMKMDTVSEFDKVVEKIMSNELDDYNLEEDSQYHLSINENESFMEASELENPNSHLYRLLTTNNGMMPPR</sequence>
<feature type="domain" description="C2H2-type" evidence="6">
    <location>
        <begin position="540"/>
        <end position="567"/>
    </location>
</feature>
<dbReference type="Gene3D" id="3.30.160.60">
    <property type="entry name" value="Classic Zinc Finger"/>
    <property type="match status" value="6"/>
</dbReference>
<protein>
    <recommendedName>
        <fullName evidence="10">PR domain zinc finger protein 10-like</fullName>
    </recommendedName>
</protein>
<dbReference type="Proteomes" id="UP001153737">
    <property type="component" value="Chromosome 2"/>
</dbReference>
<evidence type="ECO:0000256" key="4">
    <source>
        <dbReference type="ARBA" id="ARBA00022833"/>
    </source>
</evidence>
<feature type="domain" description="C2H2-type" evidence="6">
    <location>
        <begin position="694"/>
        <end position="722"/>
    </location>
</feature>
<keyword evidence="9" id="KW-1185">Reference proteome</keyword>
<dbReference type="Pfam" id="PF00096">
    <property type="entry name" value="zf-C2H2"/>
    <property type="match status" value="1"/>
</dbReference>
<evidence type="ECO:0000259" key="7">
    <source>
        <dbReference type="PROSITE" id="PS50280"/>
    </source>
</evidence>
<dbReference type="GO" id="GO:0005634">
    <property type="term" value="C:nucleus"/>
    <property type="evidence" value="ECO:0007669"/>
    <property type="project" value="TreeGrafter"/>
</dbReference>
<gene>
    <name evidence="8" type="ORF">PHAECO_LOCUS6055</name>
</gene>
<dbReference type="SMART" id="SM00355">
    <property type="entry name" value="ZnF_C2H2"/>
    <property type="match status" value="13"/>
</dbReference>
<dbReference type="GO" id="GO:0000981">
    <property type="term" value="F:DNA-binding transcription factor activity, RNA polymerase II-specific"/>
    <property type="evidence" value="ECO:0007669"/>
    <property type="project" value="TreeGrafter"/>
</dbReference>
<dbReference type="InterPro" id="IPR036236">
    <property type="entry name" value="Znf_C2H2_sf"/>
</dbReference>
<dbReference type="EMBL" id="OU896708">
    <property type="protein sequence ID" value="CAG9819415.1"/>
    <property type="molecule type" value="Genomic_DNA"/>
</dbReference>
<feature type="domain" description="C2H2-type" evidence="6">
    <location>
        <begin position="913"/>
        <end position="941"/>
    </location>
</feature>
<accession>A0A9N9SDY6</accession>
<dbReference type="Gene3D" id="2.170.270.10">
    <property type="entry name" value="SET domain"/>
    <property type="match status" value="1"/>
</dbReference>
<dbReference type="PANTHER" id="PTHR24409">
    <property type="entry name" value="ZINC FINGER PROTEIN 142"/>
    <property type="match status" value="1"/>
</dbReference>
<organism evidence="8 9">
    <name type="scientific">Phaedon cochleariae</name>
    <name type="common">Mustard beetle</name>
    <dbReference type="NCBI Taxonomy" id="80249"/>
    <lineage>
        <taxon>Eukaryota</taxon>
        <taxon>Metazoa</taxon>
        <taxon>Ecdysozoa</taxon>
        <taxon>Arthropoda</taxon>
        <taxon>Hexapoda</taxon>
        <taxon>Insecta</taxon>
        <taxon>Pterygota</taxon>
        <taxon>Neoptera</taxon>
        <taxon>Endopterygota</taxon>
        <taxon>Coleoptera</taxon>
        <taxon>Polyphaga</taxon>
        <taxon>Cucujiformia</taxon>
        <taxon>Chrysomeloidea</taxon>
        <taxon>Chrysomelidae</taxon>
        <taxon>Chrysomelinae</taxon>
        <taxon>Chrysomelini</taxon>
        <taxon>Phaedon</taxon>
    </lineage>
</organism>
<dbReference type="OrthoDB" id="3535323at2759"/>
<evidence type="ECO:0000259" key="6">
    <source>
        <dbReference type="PROSITE" id="PS50157"/>
    </source>
</evidence>
<dbReference type="PROSITE" id="PS50157">
    <property type="entry name" value="ZINC_FINGER_C2H2_2"/>
    <property type="match status" value="11"/>
</dbReference>
<keyword evidence="3 5" id="KW-0863">Zinc-finger</keyword>
<dbReference type="InterPro" id="IPR046341">
    <property type="entry name" value="SET_dom_sf"/>
</dbReference>
<feature type="domain" description="C2H2-type" evidence="6">
    <location>
        <begin position="446"/>
        <end position="473"/>
    </location>
</feature>
<dbReference type="InterPro" id="IPR001214">
    <property type="entry name" value="SET_dom"/>
</dbReference>
<evidence type="ECO:0000256" key="3">
    <source>
        <dbReference type="ARBA" id="ARBA00022771"/>
    </source>
</evidence>
<dbReference type="PROSITE" id="PS00028">
    <property type="entry name" value="ZINC_FINGER_C2H2_1"/>
    <property type="match status" value="12"/>
</dbReference>
<dbReference type="Pfam" id="PF13912">
    <property type="entry name" value="zf-C2H2_6"/>
    <property type="match status" value="1"/>
</dbReference>
<reference evidence="8" key="2">
    <citation type="submission" date="2022-10" db="EMBL/GenBank/DDBJ databases">
        <authorList>
            <consortium name="ENA_rothamsted_submissions"/>
            <consortium name="culmorum"/>
            <person name="King R."/>
        </authorList>
    </citation>
    <scope>NUCLEOTIDE SEQUENCE</scope>
</reference>
<feature type="domain" description="C2H2-type" evidence="6">
    <location>
        <begin position="607"/>
        <end position="634"/>
    </location>
</feature>
<feature type="domain" description="C2H2-type" evidence="6">
    <location>
        <begin position="666"/>
        <end position="693"/>
    </location>
</feature>
<dbReference type="AlphaFoldDB" id="A0A9N9SDY6"/>
<dbReference type="PROSITE" id="PS50280">
    <property type="entry name" value="SET"/>
    <property type="match status" value="1"/>
</dbReference>
<dbReference type="PANTHER" id="PTHR24409:SF295">
    <property type="entry name" value="AZ2-RELATED"/>
    <property type="match status" value="1"/>
</dbReference>
<evidence type="ECO:0000256" key="5">
    <source>
        <dbReference type="PROSITE-ProRule" id="PRU00042"/>
    </source>
</evidence>
<keyword evidence="4" id="KW-0862">Zinc</keyword>
<dbReference type="GO" id="GO:0008270">
    <property type="term" value="F:zinc ion binding"/>
    <property type="evidence" value="ECO:0007669"/>
    <property type="project" value="UniProtKB-KW"/>
</dbReference>
<evidence type="ECO:0000313" key="9">
    <source>
        <dbReference type="Proteomes" id="UP001153737"/>
    </source>
</evidence>
<evidence type="ECO:0000313" key="8">
    <source>
        <dbReference type="EMBL" id="CAG9819415.1"/>
    </source>
</evidence>
<feature type="domain" description="C2H2-type" evidence="6">
    <location>
        <begin position="722"/>
        <end position="749"/>
    </location>
</feature>
<proteinExistence type="predicted"/>
<dbReference type="GO" id="GO:0008276">
    <property type="term" value="F:protein methyltransferase activity"/>
    <property type="evidence" value="ECO:0007669"/>
    <property type="project" value="UniProtKB-ARBA"/>
</dbReference>
<reference evidence="8" key="1">
    <citation type="submission" date="2022-01" db="EMBL/GenBank/DDBJ databases">
        <authorList>
            <person name="King R."/>
        </authorList>
    </citation>
    <scope>NUCLEOTIDE SEQUENCE</scope>
</reference>
<dbReference type="GO" id="GO:0008170">
    <property type="term" value="F:N-methyltransferase activity"/>
    <property type="evidence" value="ECO:0007669"/>
    <property type="project" value="UniProtKB-ARBA"/>
</dbReference>
<keyword evidence="1" id="KW-0479">Metal-binding</keyword>
<feature type="domain" description="C2H2-type" evidence="6">
    <location>
        <begin position="573"/>
        <end position="600"/>
    </location>
</feature>
<feature type="domain" description="C2H2-type" evidence="6">
    <location>
        <begin position="750"/>
        <end position="778"/>
    </location>
</feature>
<feature type="domain" description="C2H2-type" evidence="6">
    <location>
        <begin position="807"/>
        <end position="835"/>
    </location>
</feature>